<feature type="domain" description="RCC1-like" evidence="2">
    <location>
        <begin position="22"/>
        <end position="324"/>
    </location>
</feature>
<dbReference type="PRINTS" id="PR00633">
    <property type="entry name" value="RCCNDNSATION"/>
</dbReference>
<proteinExistence type="predicted"/>
<gene>
    <name evidence="3" type="ORF">HMPREF0004_4013</name>
</gene>
<dbReference type="SUPFAM" id="SSF50985">
    <property type="entry name" value="RCC1/BLIP-II"/>
    <property type="match status" value="1"/>
</dbReference>
<keyword evidence="1" id="KW-0677">Repeat</keyword>
<dbReference type="EMBL" id="ADMS01000094">
    <property type="protein sequence ID" value="EFF74643.1"/>
    <property type="molecule type" value="Genomic_DNA"/>
</dbReference>
<reference evidence="4" key="1">
    <citation type="submission" date="2010-03" db="EMBL/GenBank/DDBJ databases">
        <title>Complete sequence of Mobiluncus curtisii ATCC 43063.</title>
        <authorList>
            <person name="Muzny D."/>
            <person name="Qin X."/>
            <person name="Deng J."/>
            <person name="Jiang H."/>
            <person name="Liu Y."/>
            <person name="Qu J."/>
            <person name="Song X.-Z."/>
            <person name="Zhang L."/>
            <person name="Thornton R."/>
            <person name="Coyle M."/>
            <person name="Francisco L."/>
            <person name="Jackson L."/>
            <person name="Javaid M."/>
            <person name="Korchina V."/>
            <person name="Kovar C."/>
            <person name="Mata R."/>
            <person name="Mathew T."/>
            <person name="Ngo R."/>
            <person name="Nguyen L."/>
            <person name="Nguyen N."/>
            <person name="Okwuonu G."/>
            <person name="Ongeri F."/>
            <person name="Pham C."/>
            <person name="Simmons D."/>
            <person name="Wilczek-Boney K."/>
            <person name="Hale W."/>
            <person name="Jakkamsetti A."/>
            <person name="Pham P."/>
            <person name="Ruth R."/>
            <person name="San Lucas F."/>
            <person name="Warren J."/>
            <person name="Zhang J."/>
            <person name="Zhao Z."/>
            <person name="Zhou C."/>
            <person name="Zhu D."/>
            <person name="Lee S."/>
            <person name="Bess C."/>
            <person name="Blankenburg K."/>
            <person name="Forbes L."/>
            <person name="Fu Q."/>
            <person name="Gubbala S."/>
            <person name="Hirani K."/>
            <person name="Jayaseelan J.C."/>
            <person name="Lara F."/>
            <person name="Munidasa M."/>
            <person name="Palculict T."/>
            <person name="Patil S."/>
            <person name="Pu L.-L."/>
            <person name="Saada N."/>
            <person name="Tang L."/>
            <person name="Weissenberger G."/>
            <person name="Zhu Y."/>
            <person name="Hemphill L."/>
            <person name="Shang Y."/>
            <person name="Youmans B."/>
            <person name="Ayvaz T."/>
            <person name="Ross M."/>
            <person name="Santibanez J."/>
            <person name="Aqrawi P."/>
            <person name="Gross S."/>
            <person name="Joshi V."/>
            <person name="Fowler G."/>
            <person name="Nazareth L."/>
            <person name="Reid J."/>
            <person name="Worley K."/>
            <person name="Petrosino J."/>
            <person name="Highlander S."/>
            <person name="Gibbs R."/>
            <person name="Gibbs R."/>
        </authorList>
    </citation>
    <scope>NUCLEOTIDE SEQUENCE [LARGE SCALE GENOMIC DNA]</scope>
    <source>
        <strain evidence="4">ATCC 43553</strain>
    </source>
</reference>
<dbReference type="InterPro" id="IPR051210">
    <property type="entry name" value="Ub_ligase/GEF_domain"/>
</dbReference>
<dbReference type="PANTHER" id="PTHR22870">
    <property type="entry name" value="REGULATOR OF CHROMOSOME CONDENSATION"/>
    <property type="match status" value="1"/>
</dbReference>
<sequence>MKAVYKGANGQAVYALEVGGEQFNITQLVAGVDYTCAVTTEGAVKCWGVNTKGQLGDGSTLSSKTPVSVVGLTSQVTALALGRTHACAIQAGALKCWGGNGAGQLGDGSTVDRLTPTQVTGLTANVGLIATGDEHTCASLTSGPLMCWGLNSNGQLGDGSNSQRSVPVAVTGLNGNVTSLSAGTGGTCAVIAGSAKCWGLNANGVLGNGLTTNENKPVQVYGLTSGVTQISQGDIHACAIVSGGVRCWGHMNYGRLGNGGATTSSSYSAYPVQVSGLSGVTNLSAGGSFTCVTTTTGAVRCWGFNQFGTLGDGTTTHRSTPVATSGFTAGASSLRAGRSHVCALVSGQAKCWGSNSSGQFGVATPTGSLVPYDLPVGQ</sequence>
<dbReference type="Pfam" id="PF25390">
    <property type="entry name" value="WD40_RLD"/>
    <property type="match status" value="1"/>
</dbReference>
<dbReference type="InterPro" id="IPR009091">
    <property type="entry name" value="RCC1/BLIP-II"/>
</dbReference>
<protein>
    <submittedName>
        <fullName evidence="3">Regulator of chromosome condensation (RCC1)</fullName>
    </submittedName>
</protein>
<name>D4XEW6_9BURK</name>
<evidence type="ECO:0000313" key="4">
    <source>
        <dbReference type="Proteomes" id="UP000004510"/>
    </source>
</evidence>
<accession>D4XEW6</accession>
<dbReference type="PROSITE" id="PS50012">
    <property type="entry name" value="RCC1_3"/>
    <property type="match status" value="6"/>
</dbReference>
<dbReference type="Proteomes" id="UP000004510">
    <property type="component" value="Unassembled WGS sequence"/>
</dbReference>
<dbReference type="PANTHER" id="PTHR22870:SF408">
    <property type="entry name" value="OS09G0560450 PROTEIN"/>
    <property type="match status" value="1"/>
</dbReference>
<dbReference type="HOGENOM" id="CLU_005210_8_0_4"/>
<dbReference type="InterPro" id="IPR058923">
    <property type="entry name" value="RCC1-like_dom"/>
</dbReference>
<dbReference type="Gene3D" id="2.130.10.30">
    <property type="entry name" value="Regulator of chromosome condensation 1/beta-lactamase-inhibitor protein II"/>
    <property type="match status" value="2"/>
</dbReference>
<evidence type="ECO:0000313" key="3">
    <source>
        <dbReference type="EMBL" id="EFF74643.1"/>
    </source>
</evidence>
<organism evidence="3 4">
    <name type="scientific">Achromobacter piechaudii ATCC 43553</name>
    <dbReference type="NCBI Taxonomy" id="742159"/>
    <lineage>
        <taxon>Bacteria</taxon>
        <taxon>Pseudomonadati</taxon>
        <taxon>Pseudomonadota</taxon>
        <taxon>Betaproteobacteria</taxon>
        <taxon>Burkholderiales</taxon>
        <taxon>Alcaligenaceae</taxon>
        <taxon>Achromobacter</taxon>
    </lineage>
</organism>
<evidence type="ECO:0000259" key="2">
    <source>
        <dbReference type="Pfam" id="PF25390"/>
    </source>
</evidence>
<dbReference type="AlphaFoldDB" id="D4XEW6"/>
<dbReference type="InterPro" id="IPR000408">
    <property type="entry name" value="Reg_chr_condens"/>
</dbReference>
<evidence type="ECO:0000256" key="1">
    <source>
        <dbReference type="ARBA" id="ARBA00022737"/>
    </source>
</evidence>
<dbReference type="eggNOG" id="COG5184">
    <property type="taxonomic scope" value="Bacteria"/>
</dbReference>
<comment type="caution">
    <text evidence="3">The sequence shown here is derived from an EMBL/GenBank/DDBJ whole genome shotgun (WGS) entry which is preliminary data.</text>
</comment>